<dbReference type="Proteomes" id="UP000016562">
    <property type="component" value="Unassembled WGS sequence"/>
</dbReference>
<protein>
    <recommendedName>
        <fullName evidence="8">Glutamate-1-semialdehyde 2,1-aminomutase</fullName>
        <shortName evidence="8">GSA</shortName>
        <ecNumber evidence="8">5.4.3.8</ecNumber>
    </recommendedName>
    <alternativeName>
        <fullName evidence="8">Glutamate-1-semialdehyde aminotransferase</fullName>
        <shortName evidence="8">GSA-AT</shortName>
    </alternativeName>
</protein>
<dbReference type="InterPro" id="IPR015422">
    <property type="entry name" value="PyrdxlP-dep_Trfase_small"/>
</dbReference>
<proteinExistence type="inferred from homology"/>
<evidence type="ECO:0000256" key="8">
    <source>
        <dbReference type="HAMAP-Rule" id="MF_00375"/>
    </source>
</evidence>
<comment type="subunit">
    <text evidence="4 8">Homodimer.</text>
</comment>
<keyword evidence="6 8" id="KW-0413">Isomerase</keyword>
<dbReference type="PANTHER" id="PTHR43713">
    <property type="entry name" value="GLUTAMATE-1-SEMIALDEHYDE 2,1-AMINOMUTASE"/>
    <property type="match status" value="1"/>
</dbReference>
<dbReference type="EC" id="5.4.3.8" evidence="8"/>
<comment type="subcellular location">
    <subcellularLocation>
        <location evidence="8">Cytoplasm</location>
    </subcellularLocation>
</comment>
<accession>U3AZ28</accession>
<dbReference type="GO" id="GO:0005737">
    <property type="term" value="C:cytoplasm"/>
    <property type="evidence" value="ECO:0007669"/>
    <property type="project" value="UniProtKB-SubCell"/>
</dbReference>
<evidence type="ECO:0000256" key="6">
    <source>
        <dbReference type="ARBA" id="ARBA00023235"/>
    </source>
</evidence>
<gene>
    <name evidence="8 9" type="primary">hemL</name>
    <name evidence="9" type="ORF">VEZ01S_02_00580</name>
</gene>
<evidence type="ECO:0000256" key="7">
    <source>
        <dbReference type="ARBA" id="ARBA00023244"/>
    </source>
</evidence>
<dbReference type="GO" id="GO:0008483">
    <property type="term" value="F:transaminase activity"/>
    <property type="evidence" value="ECO:0007669"/>
    <property type="project" value="InterPro"/>
</dbReference>
<dbReference type="GO" id="GO:0030170">
    <property type="term" value="F:pyridoxal phosphate binding"/>
    <property type="evidence" value="ECO:0007669"/>
    <property type="project" value="InterPro"/>
</dbReference>
<evidence type="ECO:0000256" key="5">
    <source>
        <dbReference type="ARBA" id="ARBA00022898"/>
    </source>
</evidence>
<dbReference type="NCBIfam" id="NF000818">
    <property type="entry name" value="PRK00062.1"/>
    <property type="match status" value="1"/>
</dbReference>
<keyword evidence="7 8" id="KW-0627">Porphyrin biosynthesis</keyword>
<sequence length="428" mass="45569">MSKSEALYQQAQAIIPGGVNSPVRAFNGVGGSPLFIERADGCRIYDADDKAYIDYVGSWGPMILGHNNVAIRDAVVEAAQRGLSFGAPTELEINMAKLVSSLVPSMEQLRMVSSGTEATMSAIRLARGYTGRDKIMKFEGCYHGHADSLLVKAGSGALTLGQPSSPGVPEDFAKHTLTATFNNLESVQALFDANPEQISCIIVEPVAGNMNCIPPVDGFLEGLRDICDQNGALLIFDEVMTGFRVALGCAQAHYNVKPDLTTLGKVIGGGMPVGAFGGRKDVMQHIAPTGPVYQAGTLSGNPIAMAAGYACLTQLSQEGNAQRLNDITAKLAAGFKAKADKHGIPLLVSQVGGMFGFFFTDQTQVTCYEEVAKCDVERFKRFFHLMLEEGVYLAPSAFEASFTSLSHTDEDIEQTLAAADRCFAALTA</sequence>
<evidence type="ECO:0000256" key="3">
    <source>
        <dbReference type="ARBA" id="ARBA00008981"/>
    </source>
</evidence>
<dbReference type="GO" id="GO:0042286">
    <property type="term" value="F:glutamate-1-semialdehyde 2,1-aminomutase activity"/>
    <property type="evidence" value="ECO:0007669"/>
    <property type="project" value="UniProtKB-UniRule"/>
</dbReference>
<dbReference type="Pfam" id="PF00202">
    <property type="entry name" value="Aminotran_3"/>
    <property type="match status" value="1"/>
</dbReference>
<dbReference type="Gene3D" id="3.90.1150.10">
    <property type="entry name" value="Aspartate Aminotransferase, domain 1"/>
    <property type="match status" value="1"/>
</dbReference>
<dbReference type="FunFam" id="3.90.1150.10:FF:000012">
    <property type="entry name" value="Glutamate-1-semialdehyde 2,1-aminomutase"/>
    <property type="match status" value="1"/>
</dbReference>
<dbReference type="InterPro" id="IPR015421">
    <property type="entry name" value="PyrdxlP-dep_Trfase_major"/>
</dbReference>
<dbReference type="CDD" id="cd00610">
    <property type="entry name" value="OAT_like"/>
    <property type="match status" value="1"/>
</dbReference>
<keyword evidence="8" id="KW-0963">Cytoplasm</keyword>
<evidence type="ECO:0000313" key="10">
    <source>
        <dbReference type="Proteomes" id="UP000016562"/>
    </source>
</evidence>
<dbReference type="NCBIfam" id="TIGR00713">
    <property type="entry name" value="hemL"/>
    <property type="match status" value="1"/>
</dbReference>
<dbReference type="PROSITE" id="PS00600">
    <property type="entry name" value="AA_TRANSFER_CLASS_3"/>
    <property type="match status" value="1"/>
</dbReference>
<dbReference type="InterPro" id="IPR005814">
    <property type="entry name" value="Aminotrans_3"/>
</dbReference>
<dbReference type="Gene3D" id="3.40.640.10">
    <property type="entry name" value="Type I PLP-dependent aspartate aminotransferase-like (Major domain)"/>
    <property type="match status" value="1"/>
</dbReference>
<dbReference type="InterPro" id="IPR049704">
    <property type="entry name" value="Aminotrans_3_PPA_site"/>
</dbReference>
<dbReference type="RefSeq" id="WP_021712201.1">
    <property type="nucleotide sequence ID" value="NZ_BATM01000002.1"/>
</dbReference>
<comment type="catalytic activity">
    <reaction evidence="8">
        <text>(S)-4-amino-5-oxopentanoate = 5-aminolevulinate</text>
        <dbReference type="Rhea" id="RHEA:14265"/>
        <dbReference type="ChEBI" id="CHEBI:57501"/>
        <dbReference type="ChEBI" id="CHEBI:356416"/>
        <dbReference type="EC" id="5.4.3.8"/>
    </reaction>
</comment>
<dbReference type="FunFam" id="3.40.640.10:FF:000021">
    <property type="entry name" value="Glutamate-1-semialdehyde 2,1-aminomutase"/>
    <property type="match status" value="1"/>
</dbReference>
<dbReference type="EMBL" id="BATM01000002">
    <property type="protein sequence ID" value="GAD78477.1"/>
    <property type="molecule type" value="Genomic_DNA"/>
</dbReference>
<reference evidence="9 10" key="1">
    <citation type="submission" date="2013-09" db="EMBL/GenBank/DDBJ databases">
        <title>Whole genome shotgun sequence of Vibrio ezurae NBRC 102218.</title>
        <authorList>
            <person name="Yoshida I."/>
            <person name="Hosoyama A."/>
            <person name="Numata M."/>
            <person name="Hashimoto M."/>
            <person name="Hosoyama Y."/>
            <person name="Tsuchikane K."/>
            <person name="Noguchi M."/>
            <person name="Hirakata S."/>
            <person name="Ichikawa N."/>
            <person name="Ohji S."/>
            <person name="Yamazoe A."/>
            <person name="Fujita N."/>
        </authorList>
    </citation>
    <scope>NUCLEOTIDE SEQUENCE [LARGE SCALE GENOMIC DNA]</scope>
    <source>
        <strain evidence="9 10">NBRC 102218</strain>
    </source>
</reference>
<dbReference type="InterPro" id="IPR015424">
    <property type="entry name" value="PyrdxlP-dep_Trfase"/>
</dbReference>
<keyword evidence="10" id="KW-1185">Reference proteome</keyword>
<dbReference type="HAMAP" id="MF_00375">
    <property type="entry name" value="HemL_aminotrans_3"/>
    <property type="match status" value="1"/>
</dbReference>
<dbReference type="OrthoDB" id="9801052at2"/>
<evidence type="ECO:0000313" key="9">
    <source>
        <dbReference type="EMBL" id="GAD78477.1"/>
    </source>
</evidence>
<dbReference type="eggNOG" id="COG0001">
    <property type="taxonomic scope" value="Bacteria"/>
</dbReference>
<comment type="caution">
    <text evidence="9">The sequence shown here is derived from an EMBL/GenBank/DDBJ whole genome shotgun (WGS) entry which is preliminary data.</text>
</comment>
<feature type="modified residue" description="N6-(pyridoxal phosphate)lysine" evidence="8">
    <location>
        <position position="265"/>
    </location>
</feature>
<evidence type="ECO:0000256" key="2">
    <source>
        <dbReference type="ARBA" id="ARBA00004819"/>
    </source>
</evidence>
<dbReference type="UniPathway" id="UPA00251">
    <property type="reaction ID" value="UER00317"/>
</dbReference>
<organism evidence="9 10">
    <name type="scientific">Vibrio ezurae NBRC 102218</name>
    <dbReference type="NCBI Taxonomy" id="1219080"/>
    <lineage>
        <taxon>Bacteria</taxon>
        <taxon>Pseudomonadati</taxon>
        <taxon>Pseudomonadota</taxon>
        <taxon>Gammaproteobacteria</taxon>
        <taxon>Vibrionales</taxon>
        <taxon>Vibrionaceae</taxon>
        <taxon>Vibrio</taxon>
    </lineage>
</organism>
<keyword evidence="5 8" id="KW-0663">Pyridoxal phosphate</keyword>
<comment type="similarity">
    <text evidence="3 8">Belongs to the class-III pyridoxal-phosphate-dependent aminotransferase family. HemL subfamily.</text>
</comment>
<dbReference type="InterPro" id="IPR004639">
    <property type="entry name" value="4pyrrol_synth_GluAld_NH2Trfase"/>
</dbReference>
<evidence type="ECO:0000256" key="1">
    <source>
        <dbReference type="ARBA" id="ARBA00001933"/>
    </source>
</evidence>
<dbReference type="AlphaFoldDB" id="U3AZ28"/>
<evidence type="ECO:0000256" key="4">
    <source>
        <dbReference type="ARBA" id="ARBA00011738"/>
    </source>
</evidence>
<comment type="pathway">
    <text evidence="2">Porphyrin-containing compound metabolism; protoporphyrin-IX biosynthesis; 5-aminolevulinate from L-glutamyl-tRNA(Glu): step 2/2.</text>
</comment>
<dbReference type="STRING" id="1219080.VEZ01S_02_00580"/>
<dbReference type="GO" id="GO:0006782">
    <property type="term" value="P:protoporphyrinogen IX biosynthetic process"/>
    <property type="evidence" value="ECO:0007669"/>
    <property type="project" value="UniProtKB-UniRule"/>
</dbReference>
<dbReference type="PANTHER" id="PTHR43713:SF3">
    <property type="entry name" value="GLUTAMATE-1-SEMIALDEHYDE 2,1-AMINOMUTASE 1, CHLOROPLASTIC-RELATED"/>
    <property type="match status" value="1"/>
</dbReference>
<dbReference type="SUPFAM" id="SSF53383">
    <property type="entry name" value="PLP-dependent transferases"/>
    <property type="match status" value="1"/>
</dbReference>
<name>U3AZ28_9VIBR</name>
<comment type="cofactor">
    <cofactor evidence="1 8">
        <name>pyridoxal 5'-phosphate</name>
        <dbReference type="ChEBI" id="CHEBI:597326"/>
    </cofactor>
</comment>